<dbReference type="GO" id="GO:0016226">
    <property type="term" value="P:iron-sulfur cluster assembly"/>
    <property type="evidence" value="ECO:0007669"/>
    <property type="project" value="InterPro"/>
</dbReference>
<dbReference type="InterPro" id="IPR011542">
    <property type="entry name" value="SUF_FeS_clus_asmbl_SufD"/>
</dbReference>
<sequence>MIGAPEKAHSLVAAHAALEPSLAAMGPATLRELRRNALAEFVRLGFPGPKHEEWKYTHVRALEETEFAPAYGAKVDRNNLKGTVGGLALFTLAFVNGERAPELDQPQALPDGVFVGSLADAFDRIPRILERFLARQAGIADGKLGSHLDMPFVRLNEAYMAEGAVVSVPSGVQVEAPIHLLFVSKAGAMPFAAHPRVLIVVEEGASATVIESYLGHGGTYFTNCVTEVAVGQGATLEHVRLQQETLEAFHLGATQVHQAGGSTYTSNAVSFGGRLARHDLGVRIEGERTETLLNGAYVGMGDQLVDNHTRIDHAKPNCNSFEVYKGILGGRATGVFNGKIFVYQDAQKTDAKQTNQALLLSREASVNTKPQLEIFADDVKCTHGATVGQIREDALFYLRSRGLGKAEAEAMLVFAFAAEVLEKISVRAYADLLEQTLFAKLEKER</sequence>
<evidence type="ECO:0000259" key="3">
    <source>
        <dbReference type="Pfam" id="PF19295"/>
    </source>
</evidence>
<dbReference type="SUPFAM" id="SSF101960">
    <property type="entry name" value="Stabilizer of iron transporter SufD"/>
    <property type="match status" value="1"/>
</dbReference>
<feature type="domain" description="SUF system FeS cluster assembly SufBD N-terminal" evidence="3">
    <location>
        <begin position="23"/>
        <end position="179"/>
    </location>
</feature>
<dbReference type="NCBIfam" id="TIGR01981">
    <property type="entry name" value="sufD"/>
    <property type="match status" value="1"/>
</dbReference>
<dbReference type="Pfam" id="PF19295">
    <property type="entry name" value="SufBD_N"/>
    <property type="match status" value="1"/>
</dbReference>
<evidence type="ECO:0000313" key="5">
    <source>
        <dbReference type="Proteomes" id="UP000727962"/>
    </source>
</evidence>
<dbReference type="InterPro" id="IPR055346">
    <property type="entry name" value="Fe-S_cluster_assembly_SufBD"/>
</dbReference>
<comment type="caution">
    <text evidence="4">The sequence shown here is derived from an EMBL/GenBank/DDBJ whole genome shotgun (WGS) entry which is preliminary data.</text>
</comment>
<dbReference type="InterPro" id="IPR045595">
    <property type="entry name" value="SufBD_N"/>
</dbReference>
<evidence type="ECO:0000256" key="1">
    <source>
        <dbReference type="ARBA" id="ARBA00043967"/>
    </source>
</evidence>
<organism evidence="4 5">
    <name type="scientific">Fimbriimonas ginsengisoli</name>
    <dbReference type="NCBI Taxonomy" id="1005039"/>
    <lineage>
        <taxon>Bacteria</taxon>
        <taxon>Bacillati</taxon>
        <taxon>Armatimonadota</taxon>
        <taxon>Fimbriimonadia</taxon>
        <taxon>Fimbriimonadales</taxon>
        <taxon>Fimbriimonadaceae</taxon>
        <taxon>Fimbriimonas</taxon>
    </lineage>
</organism>
<gene>
    <name evidence="4" type="primary">sufD</name>
    <name evidence="4" type="ORF">HYR64_04420</name>
</gene>
<dbReference type="InterPro" id="IPR000825">
    <property type="entry name" value="SUF_FeS_clus_asmbl_SufBD_core"/>
</dbReference>
<dbReference type="PANTHER" id="PTHR43575">
    <property type="entry name" value="PROTEIN ABCI7, CHLOROPLASTIC"/>
    <property type="match status" value="1"/>
</dbReference>
<evidence type="ECO:0000313" key="4">
    <source>
        <dbReference type="EMBL" id="MBI1756336.1"/>
    </source>
</evidence>
<dbReference type="EMBL" id="JACOSL010000028">
    <property type="protein sequence ID" value="MBI1756336.1"/>
    <property type="molecule type" value="Genomic_DNA"/>
</dbReference>
<proteinExistence type="inferred from homology"/>
<accession>A0A931LUY8</accession>
<dbReference type="PANTHER" id="PTHR43575:SF1">
    <property type="entry name" value="PROTEIN ABCI7, CHLOROPLASTIC"/>
    <property type="match status" value="1"/>
</dbReference>
<protein>
    <submittedName>
        <fullName evidence="4">Fe-S cluster assembly protein SufD</fullName>
    </submittedName>
</protein>
<feature type="domain" description="SUF system FeS cluster assembly SufBD core" evidence="2">
    <location>
        <begin position="191"/>
        <end position="416"/>
    </location>
</feature>
<name>A0A931LUY8_FIMGI</name>
<dbReference type="Pfam" id="PF01458">
    <property type="entry name" value="SUFBD_core"/>
    <property type="match status" value="1"/>
</dbReference>
<evidence type="ECO:0000259" key="2">
    <source>
        <dbReference type="Pfam" id="PF01458"/>
    </source>
</evidence>
<dbReference type="InterPro" id="IPR037284">
    <property type="entry name" value="SUF_FeS_clus_asmbl_SufBD_sf"/>
</dbReference>
<dbReference type="AlphaFoldDB" id="A0A931LUY8"/>
<comment type="similarity">
    <text evidence="1">Belongs to the iron-sulfur cluster assembly SufBD family.</text>
</comment>
<reference evidence="4" key="1">
    <citation type="submission" date="2020-07" db="EMBL/GenBank/DDBJ databases">
        <title>Huge and variable diversity of episymbiotic CPR bacteria and DPANN archaea in groundwater ecosystems.</title>
        <authorList>
            <person name="He C.Y."/>
            <person name="Keren R."/>
            <person name="Whittaker M."/>
            <person name="Farag I.F."/>
            <person name="Doudna J."/>
            <person name="Cate J.H.D."/>
            <person name="Banfield J.F."/>
        </authorList>
    </citation>
    <scope>NUCLEOTIDE SEQUENCE</scope>
    <source>
        <strain evidence="4">NC_groundwater_17_Pr7_B-0.1um_64_12</strain>
    </source>
</reference>
<dbReference type="Proteomes" id="UP000727962">
    <property type="component" value="Unassembled WGS sequence"/>
</dbReference>